<dbReference type="Pfam" id="PF20009">
    <property type="entry name" value="GEVED"/>
    <property type="match status" value="1"/>
</dbReference>
<dbReference type="Pfam" id="PF21959">
    <property type="entry name" value="DUF6923"/>
    <property type="match status" value="1"/>
</dbReference>
<dbReference type="EMBL" id="CP050469">
    <property type="protein sequence ID" value="UTZ29869.1"/>
    <property type="molecule type" value="Genomic_DNA"/>
</dbReference>
<feature type="domain" description="DUF4842" evidence="2">
    <location>
        <begin position="461"/>
        <end position="678"/>
    </location>
</feature>
<dbReference type="Pfam" id="PF16130">
    <property type="entry name" value="DUF4842"/>
    <property type="match status" value="1"/>
</dbReference>
<dbReference type="AlphaFoldDB" id="A0AAE9N5Q2"/>
<gene>
    <name evidence="5" type="ORF">HB761_24735</name>
</gene>
<feature type="signal peptide" evidence="1">
    <location>
        <begin position="1"/>
        <end position="19"/>
    </location>
</feature>
<dbReference type="InterPro" id="IPR031025">
    <property type="entry name" value="LruC_dom"/>
</dbReference>
<keyword evidence="5" id="KW-0614">Plasmid</keyword>
<name>A0AAE9N5Q2_9VIBR</name>
<evidence type="ECO:0000259" key="4">
    <source>
        <dbReference type="Pfam" id="PF21959"/>
    </source>
</evidence>
<proteinExistence type="predicted"/>
<geneLocation type="plasmid" evidence="5 6">
    <name>unnamed1</name>
</geneLocation>
<feature type="chain" id="PRO_5042008131" evidence="1">
    <location>
        <begin position="20"/>
        <end position="691"/>
    </location>
</feature>
<organism evidence="5 6">
    <name type="scientific">Vibrio campbellii</name>
    <dbReference type="NCBI Taxonomy" id="680"/>
    <lineage>
        <taxon>Bacteria</taxon>
        <taxon>Pseudomonadati</taxon>
        <taxon>Pseudomonadota</taxon>
        <taxon>Gammaproteobacteria</taxon>
        <taxon>Vibrionales</taxon>
        <taxon>Vibrionaceae</taxon>
        <taxon>Vibrio</taxon>
    </lineage>
</organism>
<dbReference type="SUPFAM" id="SSF63825">
    <property type="entry name" value="YWTD domain"/>
    <property type="match status" value="1"/>
</dbReference>
<protein>
    <submittedName>
        <fullName evidence="5">LruC domain-containing protein</fullName>
    </submittedName>
</protein>
<dbReference type="RefSeq" id="WP_255944421.1">
    <property type="nucleotide sequence ID" value="NZ_CP050469.1"/>
</dbReference>
<evidence type="ECO:0000256" key="1">
    <source>
        <dbReference type="SAM" id="SignalP"/>
    </source>
</evidence>
<feature type="domain" description="GEVED" evidence="3">
    <location>
        <begin position="337"/>
        <end position="410"/>
    </location>
</feature>
<sequence>MNKAIMLGLLSLGPFVVQATPFSSCPEKAVLFSGAGSSSDFVEIDLATGEYEVVATLDNYVNAAGYNETDNYFYGVTFANNGRTFARIGADHQIQYLNVTGVSWVAAGDVYDNFYYLQISNGLYKVDLSPLASDVNATLTREYVMPLSNPILDFAFNPEDGLIYAKLHPGGFIKIDPVAKTVVSLGGGVGGAFGAAYFDGDGNFYIGDNNTGKIYKVDVSDPASLASPTLFTNGPTAGLNDGARCASAPLLGPNSTVDLGDAPDSYKTTLSENGPRHVMDGTTYLGALVDAETDGQVASSDDANGTPDDEDGVGFVTAFELGLSTTITVEASTTGFLNTWIDWNADGDFEDSGEQVFTDQALSAGTNTLSLTTPSTASASQTWARFRFSQQTGLDYFGASTSGEVEDHQIVVTSNGEYVRHFPSASTFATVAFEDFWSKKGDYDMNDVVMHYRITETLKNDEVIKSSIYGKLGAYGAHFHNGFAIRLKGLDPSDIDMTTTRQLHNGVQLASSGLESGLSDASFVISSDLTEVNGSSCEFYRTENGCKEAENFTFELHIETTSGADTSGLMAMPYDPFIIANTNSYHNNITPPASGKRWEVHLPDHSPTEKFDTGLFSLNDDDSNQTLGKYFKTELNHTWALFITSEWQWPTERTDILSAYPDFQGYVESSGVSNLDWHQNPVSDTSKIYQK</sequence>
<dbReference type="Proteomes" id="UP001058687">
    <property type="component" value="Plasmid unnamed1"/>
</dbReference>
<dbReference type="InterPro" id="IPR032295">
    <property type="entry name" value="DUF4842"/>
</dbReference>
<accession>A0AAE9N5Q2</accession>
<feature type="domain" description="DUF6923" evidence="4">
    <location>
        <begin position="60"/>
        <end position="246"/>
    </location>
</feature>
<evidence type="ECO:0000313" key="6">
    <source>
        <dbReference type="Proteomes" id="UP001058687"/>
    </source>
</evidence>
<reference evidence="5" key="1">
    <citation type="submission" date="2020-03" db="EMBL/GenBank/DDBJ databases">
        <title>Five strains of Vibrio campbellii isolated from Mariana Trench.</title>
        <authorList>
            <person name="Liang J."/>
            <person name="Zhang X.-H."/>
        </authorList>
    </citation>
    <scope>NUCLEOTIDE SEQUENCE</scope>
    <source>
        <strain evidence="5">LJC014</strain>
        <plasmid evidence="5">unnamed1</plasmid>
    </source>
</reference>
<dbReference type="InterPro" id="IPR054215">
    <property type="entry name" value="DUF6923"/>
</dbReference>
<evidence type="ECO:0000259" key="3">
    <source>
        <dbReference type="Pfam" id="PF20009"/>
    </source>
</evidence>
<dbReference type="NCBIfam" id="TIGR04456">
    <property type="entry name" value="LruC_dom"/>
    <property type="match status" value="1"/>
</dbReference>
<dbReference type="InterPro" id="IPR045474">
    <property type="entry name" value="GEVED"/>
</dbReference>
<dbReference type="InterPro" id="IPR011042">
    <property type="entry name" value="6-blade_b-propeller_TolB-like"/>
</dbReference>
<evidence type="ECO:0000259" key="2">
    <source>
        <dbReference type="Pfam" id="PF16130"/>
    </source>
</evidence>
<dbReference type="Gene3D" id="2.120.10.30">
    <property type="entry name" value="TolB, C-terminal domain"/>
    <property type="match status" value="1"/>
</dbReference>
<evidence type="ECO:0000313" key="5">
    <source>
        <dbReference type="EMBL" id="UTZ29869.1"/>
    </source>
</evidence>
<keyword evidence="1" id="KW-0732">Signal</keyword>